<dbReference type="KEGG" id="carl:PXC00_07720"/>
<feature type="domain" description="Transposase DDE" evidence="2">
    <location>
        <begin position="385"/>
        <end position="511"/>
    </location>
</feature>
<evidence type="ECO:0000259" key="2">
    <source>
        <dbReference type="Pfam" id="PF13751"/>
    </source>
</evidence>
<name>A0AA97D7J1_9FIRM</name>
<protein>
    <submittedName>
        <fullName evidence="3">IS1182 family transposase</fullName>
    </submittedName>
</protein>
<reference evidence="4" key="3">
    <citation type="submission" date="2024-06" db="EMBL/GenBank/DDBJ databases">
        <authorList>
            <person name="Zeng C."/>
        </authorList>
    </citation>
    <scope>NUCLEOTIDE SEQUENCE [LARGE SCALE GENOMIC DNA]</scope>
    <source>
        <strain evidence="4">ZCY20-5</strain>
    </source>
</reference>
<dbReference type="Proteomes" id="UP001300604">
    <property type="component" value="Chromosome"/>
</dbReference>
<dbReference type="Pfam" id="PF13751">
    <property type="entry name" value="DDE_Tnp_1_6"/>
    <property type="match status" value="1"/>
</dbReference>
<evidence type="ECO:0000259" key="1">
    <source>
        <dbReference type="Pfam" id="PF05598"/>
    </source>
</evidence>
<keyword evidence="4" id="KW-1185">Reference proteome</keyword>
<sequence length="529" mass="62216">MRQLEKLLEHNRFERKFQQLTLPMDMEITIPQDDPVRLVSVQLEELDYRGLYRAYSSRGRKSAAEPRILFEVLVYGYGCGIYSTRKLEEACRKRVDFMWLLQGEPVPDYSTFARFRTGRTKDAVEDLFYQFVRRLEGMGETEHDEVFIDGTKVESRANRYTFVWRKSTEKHLTRVREEVRQEFERRGISGNVTLKKLRELVRSERTACEKKGIRFVHGTGRRKPPEQRACEKLHTLLEKWEGYEKKLFVMGNSRNSYSKTDPDATFMHMKEDHMRNGQLKPGYNVQIAVNSEYITGVAAFPNRTDSGTLRPFLRRLEQQHGQRYRDVVADAGYESLNNYLYLERNGQTSFIKPINYEAQKSRKFKQQIGRRENMRYDEQENCYFCAAGRKLAFRRESTQRDRQGNFLTRAYYRCEDCTGCPCRGACCRAKDGAAKELSVKTDLLRLSSRSQQNITGEQGVMLRVNRSIQVEGAFGVLKNDRRFKRFLTRGRTHIFTELFLLCLGYNLNKLWAKCNAGRLKTHLFRVKKE</sequence>
<reference evidence="4" key="2">
    <citation type="submission" date="2024-06" db="EMBL/GenBank/DDBJ databases">
        <title>Caproicibacterium argilliputei sp. nov, a novel caproic acid producing anaerobic bacterium isolated from pit mud.</title>
        <authorList>
            <person name="Zeng C."/>
        </authorList>
    </citation>
    <scope>NUCLEOTIDE SEQUENCE [LARGE SCALE GENOMIC DNA]</scope>
    <source>
        <strain evidence="4">ZCY20-5</strain>
    </source>
</reference>
<evidence type="ECO:0000313" key="4">
    <source>
        <dbReference type="Proteomes" id="UP001300604"/>
    </source>
</evidence>
<dbReference type="InterPro" id="IPR008490">
    <property type="entry name" value="Transposase_InsH_N"/>
</dbReference>
<organism evidence="3 4">
    <name type="scientific">Caproicibacterium argilliputei</name>
    <dbReference type="NCBI Taxonomy" id="3030016"/>
    <lineage>
        <taxon>Bacteria</taxon>
        <taxon>Bacillati</taxon>
        <taxon>Bacillota</taxon>
        <taxon>Clostridia</taxon>
        <taxon>Eubacteriales</taxon>
        <taxon>Oscillospiraceae</taxon>
        <taxon>Caproicibacterium</taxon>
    </lineage>
</organism>
<dbReference type="RefSeq" id="WP_316934906.1">
    <property type="nucleotide sequence ID" value="NZ_CP135996.1"/>
</dbReference>
<dbReference type="AlphaFoldDB" id="A0AA97D7J1"/>
<proteinExistence type="predicted"/>
<gene>
    <name evidence="3" type="ORF">PXC00_07720</name>
</gene>
<dbReference type="PANTHER" id="PTHR33408:SF2">
    <property type="entry name" value="TRANSPOSASE DDE DOMAIN-CONTAINING PROTEIN"/>
    <property type="match status" value="1"/>
</dbReference>
<dbReference type="EMBL" id="CP135996">
    <property type="protein sequence ID" value="WOC31119.1"/>
    <property type="molecule type" value="Genomic_DNA"/>
</dbReference>
<dbReference type="InterPro" id="IPR047629">
    <property type="entry name" value="IS1182_transpos"/>
</dbReference>
<feature type="domain" description="Transposase InsH N-terminal" evidence="1">
    <location>
        <begin position="27"/>
        <end position="117"/>
    </location>
</feature>
<evidence type="ECO:0000313" key="3">
    <source>
        <dbReference type="EMBL" id="WOC31119.1"/>
    </source>
</evidence>
<dbReference type="NCBIfam" id="NF033551">
    <property type="entry name" value="transpos_IS1182"/>
    <property type="match status" value="1"/>
</dbReference>
<reference evidence="3 4" key="1">
    <citation type="submission" date="2024-06" db="EMBL/GenBank/DDBJ databases">
        <title>Caproicibacterium argilliputei sp. nov, a novel caproic acid producing anaerobic bacterium isolated from pit mud.</title>
        <authorList>
            <person name="Xia S."/>
        </authorList>
    </citation>
    <scope>NUCLEOTIDE SEQUENCE [LARGE SCALE GENOMIC DNA]</scope>
    <source>
        <strain evidence="3 4">ZCY20-5</strain>
    </source>
</reference>
<accession>A0AA97D7J1</accession>
<dbReference type="PANTHER" id="PTHR33408">
    <property type="entry name" value="TRANSPOSASE"/>
    <property type="match status" value="1"/>
</dbReference>
<dbReference type="Pfam" id="PF05598">
    <property type="entry name" value="DUF772"/>
    <property type="match status" value="1"/>
</dbReference>
<dbReference type="InterPro" id="IPR025668">
    <property type="entry name" value="Tnp_DDE_dom"/>
</dbReference>